<keyword evidence="3" id="KW-1185">Reference proteome</keyword>
<gene>
    <name evidence="2" type="ORF">FNV43_RR16494</name>
</gene>
<feature type="region of interest" description="Disordered" evidence="1">
    <location>
        <begin position="262"/>
        <end position="332"/>
    </location>
</feature>
<dbReference type="EMBL" id="VOIH02000007">
    <property type="protein sequence ID" value="KAF3442578.1"/>
    <property type="molecule type" value="Genomic_DNA"/>
</dbReference>
<evidence type="ECO:0000313" key="2">
    <source>
        <dbReference type="EMBL" id="KAF3442578.1"/>
    </source>
</evidence>
<reference evidence="2" key="1">
    <citation type="submission" date="2020-03" db="EMBL/GenBank/DDBJ databases">
        <title>A high-quality chromosome-level genome assembly of a woody plant with both climbing and erect habits, Rhamnella rubrinervis.</title>
        <authorList>
            <person name="Lu Z."/>
            <person name="Yang Y."/>
            <person name="Zhu X."/>
            <person name="Sun Y."/>
        </authorList>
    </citation>
    <scope>NUCLEOTIDE SEQUENCE</scope>
    <source>
        <strain evidence="2">BYM</strain>
        <tissue evidence="2">Leaf</tissue>
    </source>
</reference>
<accession>A0A8K0GYV9</accession>
<proteinExistence type="predicted"/>
<evidence type="ECO:0000256" key="1">
    <source>
        <dbReference type="SAM" id="MobiDB-lite"/>
    </source>
</evidence>
<comment type="caution">
    <text evidence="2">The sequence shown here is derived from an EMBL/GenBank/DDBJ whole genome shotgun (WGS) entry which is preliminary data.</text>
</comment>
<feature type="compositionally biased region" description="Low complexity" evidence="1">
    <location>
        <begin position="262"/>
        <end position="313"/>
    </location>
</feature>
<dbReference type="AlphaFoldDB" id="A0A8K0GYV9"/>
<dbReference type="Proteomes" id="UP000796880">
    <property type="component" value="Unassembled WGS sequence"/>
</dbReference>
<protein>
    <submittedName>
        <fullName evidence="2">Uncharacterized protein</fullName>
    </submittedName>
</protein>
<feature type="compositionally biased region" description="Polar residues" evidence="1">
    <location>
        <begin position="318"/>
        <end position="332"/>
    </location>
</feature>
<organism evidence="2 3">
    <name type="scientific">Rhamnella rubrinervis</name>
    <dbReference type="NCBI Taxonomy" id="2594499"/>
    <lineage>
        <taxon>Eukaryota</taxon>
        <taxon>Viridiplantae</taxon>
        <taxon>Streptophyta</taxon>
        <taxon>Embryophyta</taxon>
        <taxon>Tracheophyta</taxon>
        <taxon>Spermatophyta</taxon>
        <taxon>Magnoliopsida</taxon>
        <taxon>eudicotyledons</taxon>
        <taxon>Gunneridae</taxon>
        <taxon>Pentapetalae</taxon>
        <taxon>rosids</taxon>
        <taxon>fabids</taxon>
        <taxon>Rosales</taxon>
        <taxon>Rhamnaceae</taxon>
        <taxon>rhamnoid group</taxon>
        <taxon>Rhamneae</taxon>
        <taxon>Rhamnella</taxon>
    </lineage>
</organism>
<sequence length="332" mass="36825">MPLQYSWSTLEEEKKLRDSYSRDVDLVQSISNSLLNDVQLHGQVGEISDHLRKRLIRSLNFLTEIAEIKNNILKVSGFIEDVQKIQVVQQLGFISNALGQRNLFFQSLLQAKVIIEVSIEKDLLKFLDEDIKSLCAIRLIYPHLNEEISELCSHLRGGFKEDMVTIDQIRGLQKENQKLILTLVGLVSQIPVTEIPRQVNEFLEGEMAKSHPQPQGDNGLIHIQNAQHLHLMDELQVAHGLGMGTLLPNAGIQNAQALLHGQDQQAANDGQDQQAANDGQDQQAANDGQDQQAANDGHDQQAANDGQNQQAPDAESEVGSNLSGPANTRYTI</sequence>
<name>A0A8K0GYV9_9ROSA</name>
<evidence type="ECO:0000313" key="3">
    <source>
        <dbReference type="Proteomes" id="UP000796880"/>
    </source>
</evidence>